<protein>
    <submittedName>
        <fullName evidence="1">Uncharacterized protein</fullName>
    </submittedName>
</protein>
<dbReference type="EMBL" id="GGEC01000327">
    <property type="protein sequence ID" value="MBW80810.1"/>
    <property type="molecule type" value="Transcribed_RNA"/>
</dbReference>
<organism evidence="1">
    <name type="scientific">Rhizophora mucronata</name>
    <name type="common">Asiatic mangrove</name>
    <dbReference type="NCBI Taxonomy" id="61149"/>
    <lineage>
        <taxon>Eukaryota</taxon>
        <taxon>Viridiplantae</taxon>
        <taxon>Streptophyta</taxon>
        <taxon>Embryophyta</taxon>
        <taxon>Tracheophyta</taxon>
        <taxon>Spermatophyta</taxon>
        <taxon>Magnoliopsida</taxon>
        <taxon>eudicotyledons</taxon>
        <taxon>Gunneridae</taxon>
        <taxon>Pentapetalae</taxon>
        <taxon>rosids</taxon>
        <taxon>fabids</taxon>
        <taxon>Malpighiales</taxon>
        <taxon>Rhizophoraceae</taxon>
        <taxon>Rhizophora</taxon>
    </lineage>
</organism>
<accession>A0A2P2IHV7</accession>
<proteinExistence type="predicted"/>
<dbReference type="AlphaFoldDB" id="A0A2P2IHV7"/>
<name>A0A2P2IHV7_RHIMU</name>
<reference evidence="1" key="1">
    <citation type="submission" date="2018-02" db="EMBL/GenBank/DDBJ databases">
        <title>Rhizophora mucronata_Transcriptome.</title>
        <authorList>
            <person name="Meera S.P."/>
            <person name="Sreeshan A."/>
            <person name="Augustine A."/>
        </authorList>
    </citation>
    <scope>NUCLEOTIDE SEQUENCE</scope>
    <source>
        <tissue evidence="1">Leaf</tissue>
    </source>
</reference>
<evidence type="ECO:0000313" key="1">
    <source>
        <dbReference type="EMBL" id="MBW80810.1"/>
    </source>
</evidence>
<sequence>MASASILWSDSITKSNMRKNLLTLMSSFCEIKNNLVCSRDLMHQFAGKSVWNEFPIGLK</sequence>